<accession>A0ABU1U4P6</accession>
<evidence type="ECO:0000256" key="1">
    <source>
        <dbReference type="SAM" id="MobiDB-lite"/>
    </source>
</evidence>
<evidence type="ECO:0000313" key="3">
    <source>
        <dbReference type="Proteomes" id="UP001258181"/>
    </source>
</evidence>
<reference evidence="2 3" key="1">
    <citation type="submission" date="2023-07" db="EMBL/GenBank/DDBJ databases">
        <title>Sorghum-associated microbial communities from plants grown in Nebraska, USA.</title>
        <authorList>
            <person name="Schachtman D."/>
        </authorList>
    </citation>
    <scope>NUCLEOTIDE SEQUENCE [LARGE SCALE GENOMIC DNA]</scope>
    <source>
        <strain evidence="2 3">BE211</strain>
    </source>
</reference>
<dbReference type="EMBL" id="JAVDWA010000007">
    <property type="protein sequence ID" value="MDR7074445.1"/>
    <property type="molecule type" value="Genomic_DNA"/>
</dbReference>
<keyword evidence="3" id="KW-1185">Reference proteome</keyword>
<dbReference type="RefSeq" id="WP_310261381.1">
    <property type="nucleotide sequence ID" value="NZ_JAVDWA010000007.1"/>
</dbReference>
<gene>
    <name evidence="2" type="ORF">J2X07_003441</name>
</gene>
<feature type="compositionally biased region" description="Basic and acidic residues" evidence="1">
    <location>
        <begin position="38"/>
        <end position="53"/>
    </location>
</feature>
<protein>
    <submittedName>
        <fullName evidence="2">Uncharacterized protein</fullName>
    </submittedName>
</protein>
<feature type="region of interest" description="Disordered" evidence="1">
    <location>
        <begin position="1"/>
        <end position="53"/>
    </location>
</feature>
<proteinExistence type="predicted"/>
<sequence>MSRGKDFEHKKKGHPGRFPDNTLQNRLVQASDETDSTSLEKKEAFKNRTEETE</sequence>
<comment type="caution">
    <text evidence="2">The sequence shown here is derived from an EMBL/GenBank/DDBJ whole genome shotgun (WGS) entry which is preliminary data.</text>
</comment>
<evidence type="ECO:0000313" key="2">
    <source>
        <dbReference type="EMBL" id="MDR7074445.1"/>
    </source>
</evidence>
<name>A0ABU1U4P6_9BACL</name>
<organism evidence="2 3">
    <name type="scientific">Fictibacillus barbaricus</name>
    <dbReference type="NCBI Taxonomy" id="182136"/>
    <lineage>
        <taxon>Bacteria</taxon>
        <taxon>Bacillati</taxon>
        <taxon>Bacillota</taxon>
        <taxon>Bacilli</taxon>
        <taxon>Bacillales</taxon>
        <taxon>Fictibacillaceae</taxon>
        <taxon>Fictibacillus</taxon>
    </lineage>
</organism>
<dbReference type="Proteomes" id="UP001258181">
    <property type="component" value="Unassembled WGS sequence"/>
</dbReference>